<reference evidence="1" key="1">
    <citation type="journal article" date="2020" name="Fungal Divers.">
        <title>Resolving the Mortierellaceae phylogeny through synthesis of multi-gene phylogenetics and phylogenomics.</title>
        <authorList>
            <person name="Vandepol N."/>
            <person name="Liber J."/>
            <person name="Desiro A."/>
            <person name="Na H."/>
            <person name="Kennedy M."/>
            <person name="Barry K."/>
            <person name="Grigoriev I.V."/>
            <person name="Miller A.N."/>
            <person name="O'Donnell K."/>
            <person name="Stajich J.E."/>
            <person name="Bonito G."/>
        </authorList>
    </citation>
    <scope>NUCLEOTIDE SEQUENCE</scope>
    <source>
        <strain evidence="1">KOD1015</strain>
    </source>
</reference>
<dbReference type="SUPFAM" id="SSF53335">
    <property type="entry name" value="S-adenosyl-L-methionine-dependent methyltransferases"/>
    <property type="match status" value="1"/>
</dbReference>
<name>A0A9P6FNH6_9FUNG</name>
<evidence type="ECO:0000313" key="1">
    <source>
        <dbReference type="EMBL" id="KAF9578928.1"/>
    </source>
</evidence>
<evidence type="ECO:0008006" key="3">
    <source>
        <dbReference type="Google" id="ProtNLM"/>
    </source>
</evidence>
<dbReference type="Proteomes" id="UP000780801">
    <property type="component" value="Unassembled WGS sequence"/>
</dbReference>
<protein>
    <recommendedName>
        <fullName evidence="3">S-adenosylmethionine-diacylglycerol 3-amino-3-carboxypropyl transferase</fullName>
    </recommendedName>
</protein>
<dbReference type="PANTHER" id="PTHR47473:SF1">
    <property type="entry name" value="METHYLTRANSFERASE DOMAIN-CONTAINING PROTEIN"/>
    <property type="match status" value="1"/>
</dbReference>
<keyword evidence="2" id="KW-1185">Reference proteome</keyword>
<dbReference type="Pfam" id="PF11899">
    <property type="entry name" value="DUF3419"/>
    <property type="match status" value="1"/>
</dbReference>
<organism evidence="1 2">
    <name type="scientific">Lunasporangiospora selenospora</name>
    <dbReference type="NCBI Taxonomy" id="979761"/>
    <lineage>
        <taxon>Eukaryota</taxon>
        <taxon>Fungi</taxon>
        <taxon>Fungi incertae sedis</taxon>
        <taxon>Mucoromycota</taxon>
        <taxon>Mortierellomycotina</taxon>
        <taxon>Mortierellomycetes</taxon>
        <taxon>Mortierellales</taxon>
        <taxon>Mortierellaceae</taxon>
        <taxon>Lunasporangiospora</taxon>
    </lineage>
</organism>
<comment type="caution">
    <text evidence="1">The sequence shown here is derived from an EMBL/GenBank/DDBJ whole genome shotgun (WGS) entry which is preliminary data.</text>
</comment>
<dbReference type="Gene3D" id="3.40.50.150">
    <property type="entry name" value="Vaccinia Virus protein VP39"/>
    <property type="match status" value="1"/>
</dbReference>
<sequence>MSTSSSSSTPAATGLPLHIRLFSSLVQIYHTSLGRKTVQSSTNPATVEATVDFSKIRYSQVWEDTRLLRKGLRLKPQSRVLSIASAGDNALALLLDDPREVVAIDFSPAQLALCALKIAAYKTLTHTEFTQLLGFDFVDGIDIGPDARVELYQSKVRAAIAEDEYRQYWDEHLDLIREKIIHIGRLEKFFNLYRRYVLPLAHSQAQTKTLLYDHHGNQKGQIQYFDSVWNTWIWRFGARMFFGQMSLGHLGRDPKFFEHVQLDVGAFLLSKISNGVRNLPLSDNYYAEYVFTGRQSGKNGLPDYLCPENYETIRSRVDRVQLKRADVLKYLESEESGSFDGYNLSDIFEWMGEDLFKKFLTAIHKKGTKDSRICYWNLFVPRERPEEMKNMIQSEVELADISTAKDRTYFYRRFVAETVLKA</sequence>
<dbReference type="EMBL" id="JAABOA010003196">
    <property type="protein sequence ID" value="KAF9578928.1"/>
    <property type="molecule type" value="Genomic_DNA"/>
</dbReference>
<evidence type="ECO:0000313" key="2">
    <source>
        <dbReference type="Proteomes" id="UP000780801"/>
    </source>
</evidence>
<gene>
    <name evidence="1" type="ORF">BGW38_005032</name>
</gene>
<dbReference type="InterPro" id="IPR029063">
    <property type="entry name" value="SAM-dependent_MTases_sf"/>
</dbReference>
<dbReference type="OrthoDB" id="10253390at2759"/>
<proteinExistence type="predicted"/>
<dbReference type="InterPro" id="IPR021829">
    <property type="entry name" value="DUF3419"/>
</dbReference>
<dbReference type="PANTHER" id="PTHR47473">
    <property type="entry name" value="BTA1P"/>
    <property type="match status" value="1"/>
</dbReference>
<dbReference type="AlphaFoldDB" id="A0A9P6FNH6"/>
<accession>A0A9P6FNH6</accession>